<dbReference type="EMBL" id="JARBDR010000141">
    <property type="protein sequence ID" value="KAJ8320181.1"/>
    <property type="molecule type" value="Genomic_DNA"/>
</dbReference>
<evidence type="ECO:0000313" key="2">
    <source>
        <dbReference type="EMBL" id="KAJ8320181.1"/>
    </source>
</evidence>
<sequence>MIFIDYGSIGWLVKFEDLNSSRTVWYKQIKVNDLQFQSPKSTQWIDKKRKILFLCIWIYKIHIARICLLGFYLKVANKGYGCLVEFTGWLGGWVEYRSVVWLVEFTGWLGGWVEYRRVVWLVEFTGWLGGWVEYRRVVWLVELTGWLGGWVEYRRVVWLIEFTGWLGGWVEYRRVVWLIEFTGWLGGRVEYRRVVWLVEFTGWLGGWVEYRRVVWLVELTGWLGGWVEYRRVVQQEYVLQQEYLCIFTIGGTTRISLYLYYRWYNKNIFVLQQEYLCIFTIGVTTRISLHLHYRCYNKNIFVLQQEYLCIFTIGVTTRISLYLYYRCYKKNIFVLQQEYLCIFTIGVTTRISLHLHYRIVNLEIKWAGVPEYCDFDLKGYFLILKIKIGASRNTKSEFINLSDNVKRIRIDHTITHLKPPPKTDEFYSPTSSTVRIWSRLSCVYLNWEVKRTPKSSFWFIWLFHVNILRTPELTTINRTSYLPLAIN</sequence>
<name>A0ABQ9FSE5_TEGGR</name>
<keyword evidence="1" id="KW-0812">Transmembrane</keyword>
<keyword evidence="3" id="KW-1185">Reference proteome</keyword>
<accession>A0ABQ9FSE5</accession>
<feature type="transmembrane region" description="Helical" evidence="1">
    <location>
        <begin position="51"/>
        <end position="73"/>
    </location>
</feature>
<comment type="caution">
    <text evidence="2">The sequence shown here is derived from an EMBL/GenBank/DDBJ whole genome shotgun (WGS) entry which is preliminary data.</text>
</comment>
<keyword evidence="1" id="KW-0472">Membrane</keyword>
<protein>
    <submittedName>
        <fullName evidence="2">Uncharacterized protein</fullName>
    </submittedName>
</protein>
<reference evidence="2 3" key="1">
    <citation type="submission" date="2022-12" db="EMBL/GenBank/DDBJ databases">
        <title>Chromosome-level genome of Tegillarca granosa.</title>
        <authorList>
            <person name="Kim J."/>
        </authorList>
    </citation>
    <scope>NUCLEOTIDE SEQUENCE [LARGE SCALE GENOMIC DNA]</scope>
    <source>
        <strain evidence="2">Teg-2019</strain>
        <tissue evidence="2">Adductor muscle</tissue>
    </source>
</reference>
<keyword evidence="1" id="KW-1133">Transmembrane helix</keyword>
<proteinExistence type="predicted"/>
<gene>
    <name evidence="2" type="ORF">KUTeg_001768</name>
</gene>
<evidence type="ECO:0000313" key="3">
    <source>
        <dbReference type="Proteomes" id="UP001217089"/>
    </source>
</evidence>
<dbReference type="Proteomes" id="UP001217089">
    <property type="component" value="Unassembled WGS sequence"/>
</dbReference>
<organism evidence="2 3">
    <name type="scientific">Tegillarca granosa</name>
    <name type="common">Malaysian cockle</name>
    <name type="synonym">Anadara granosa</name>
    <dbReference type="NCBI Taxonomy" id="220873"/>
    <lineage>
        <taxon>Eukaryota</taxon>
        <taxon>Metazoa</taxon>
        <taxon>Spiralia</taxon>
        <taxon>Lophotrochozoa</taxon>
        <taxon>Mollusca</taxon>
        <taxon>Bivalvia</taxon>
        <taxon>Autobranchia</taxon>
        <taxon>Pteriomorphia</taxon>
        <taxon>Arcoida</taxon>
        <taxon>Arcoidea</taxon>
        <taxon>Arcidae</taxon>
        <taxon>Tegillarca</taxon>
    </lineage>
</organism>
<evidence type="ECO:0000256" key="1">
    <source>
        <dbReference type="SAM" id="Phobius"/>
    </source>
</evidence>